<sequence>LLGLVLLLRTVASVSTKCQRVDVEENTLDMAPNSFDDQYLGCRHMMEKELQELNRTEFVHNSIYAEAWKEATAEWQRRGPKSSVLKPEQEIALMAYTLEKPPLYQVFNVAVRTGRPSREEYMLNFNFKAMHFLLSSALRALRDAQPRKCYHVFRGIKKNLSAKLGETVRFGQFTSTSRSSTCAEQFSMGTIFSVYTCYGVPIKKFSFFPDEEEVLIPPFETFEVTNVTQKGNSARIELRAQAVCNKYNCEFVKGDVLGNGPS</sequence>
<keyword evidence="8" id="KW-1015">Disulfide bond</keyword>
<dbReference type="FunFam" id="3.90.176.10:FF:000001">
    <property type="entry name" value="NAD(P)(+)--arginine ADP-ribosyltransferase"/>
    <property type="match status" value="1"/>
</dbReference>
<evidence type="ECO:0000313" key="11">
    <source>
        <dbReference type="EMBL" id="NXV81573.1"/>
    </source>
</evidence>
<dbReference type="AlphaFoldDB" id="A0A7L3WZQ2"/>
<feature type="chain" id="PRO_5029946108" description="NAD(P)(+)--arginine ADP-ribosyltransferase" evidence="10">
    <location>
        <begin position="17"/>
        <end position="262"/>
    </location>
</feature>
<accession>A0A7L3WZQ2</accession>
<evidence type="ECO:0000256" key="2">
    <source>
        <dbReference type="ARBA" id="ARBA00022676"/>
    </source>
</evidence>
<dbReference type="EMBL" id="VZUJ01119914">
    <property type="protein sequence ID" value="NXV81573.1"/>
    <property type="molecule type" value="Genomic_DNA"/>
</dbReference>
<evidence type="ECO:0000256" key="5">
    <source>
        <dbReference type="ARBA" id="ARBA00022729"/>
    </source>
</evidence>
<keyword evidence="12" id="KW-1185">Reference proteome</keyword>
<dbReference type="Pfam" id="PF01129">
    <property type="entry name" value="ART"/>
    <property type="match status" value="1"/>
</dbReference>
<dbReference type="GO" id="GO:0005615">
    <property type="term" value="C:extracellular space"/>
    <property type="evidence" value="ECO:0007669"/>
    <property type="project" value="UniProtKB-ARBA"/>
</dbReference>
<gene>
    <name evidence="11" type="primary">Madprt_7</name>
    <name evidence="11" type="ORF">ATLROG_R12661</name>
</gene>
<evidence type="ECO:0000256" key="10">
    <source>
        <dbReference type="RuleBase" id="RU361228"/>
    </source>
</evidence>
<dbReference type="PROSITE" id="PS01291">
    <property type="entry name" value="ART"/>
    <property type="match status" value="1"/>
</dbReference>
<evidence type="ECO:0000256" key="3">
    <source>
        <dbReference type="ARBA" id="ARBA00022679"/>
    </source>
</evidence>
<feature type="non-terminal residue" evidence="11">
    <location>
        <position position="1"/>
    </location>
</feature>
<keyword evidence="7 10" id="KW-0520">NAD</keyword>
<evidence type="ECO:0000313" key="12">
    <source>
        <dbReference type="Proteomes" id="UP000518911"/>
    </source>
</evidence>
<name>A0A7L3WZQ2_9GRUI</name>
<dbReference type="OrthoDB" id="9069143at2759"/>
<proteinExistence type="inferred from homology"/>
<keyword evidence="4" id="KW-0548">Nucleotidyltransferase</keyword>
<comment type="catalytic activity">
    <reaction evidence="9 10">
        <text>L-arginyl-[protein] + NAD(+) = N(omega)-(ADP-D-ribosyl)-L-arginyl-[protein] + nicotinamide + H(+)</text>
        <dbReference type="Rhea" id="RHEA:19149"/>
        <dbReference type="Rhea" id="RHEA-COMP:10532"/>
        <dbReference type="Rhea" id="RHEA-COMP:15087"/>
        <dbReference type="ChEBI" id="CHEBI:15378"/>
        <dbReference type="ChEBI" id="CHEBI:17154"/>
        <dbReference type="ChEBI" id="CHEBI:29965"/>
        <dbReference type="ChEBI" id="CHEBI:57540"/>
        <dbReference type="ChEBI" id="CHEBI:142554"/>
        <dbReference type="EC" id="2.4.2.31"/>
    </reaction>
</comment>
<evidence type="ECO:0000256" key="7">
    <source>
        <dbReference type="ARBA" id="ARBA00023027"/>
    </source>
</evidence>
<evidence type="ECO:0000256" key="4">
    <source>
        <dbReference type="ARBA" id="ARBA00022695"/>
    </source>
</evidence>
<dbReference type="GO" id="GO:0044194">
    <property type="term" value="C:cytolytic granule"/>
    <property type="evidence" value="ECO:0007669"/>
    <property type="project" value="UniProtKB-ARBA"/>
</dbReference>
<dbReference type="EC" id="2.4.2.31" evidence="10"/>
<keyword evidence="2 10" id="KW-0328">Glycosyltransferase</keyword>
<comment type="similarity">
    <text evidence="1 10">Belongs to the Arg-specific ADP-ribosyltransferase family.</text>
</comment>
<dbReference type="GO" id="GO:0003950">
    <property type="term" value="F:NAD+ poly-ADP-ribosyltransferase activity"/>
    <property type="evidence" value="ECO:0007669"/>
    <property type="project" value="TreeGrafter"/>
</dbReference>
<feature type="signal peptide" evidence="10">
    <location>
        <begin position="1"/>
        <end position="16"/>
    </location>
</feature>
<reference evidence="11 12" key="1">
    <citation type="submission" date="2019-09" db="EMBL/GenBank/DDBJ databases">
        <title>Bird 10,000 Genomes (B10K) Project - Family phase.</title>
        <authorList>
            <person name="Zhang G."/>
        </authorList>
    </citation>
    <scope>NUCLEOTIDE SEQUENCE [LARGE SCALE GENOMIC DNA]</scope>
    <source>
        <strain evidence="11">OUT-0055</strain>
        <tissue evidence="11">Blood</tissue>
    </source>
</reference>
<dbReference type="PROSITE" id="PS51996">
    <property type="entry name" value="TR_MART"/>
    <property type="match status" value="1"/>
</dbReference>
<evidence type="ECO:0000256" key="8">
    <source>
        <dbReference type="ARBA" id="ARBA00023157"/>
    </source>
</evidence>
<dbReference type="InterPro" id="IPR050999">
    <property type="entry name" value="ADP-ribosyltransferase_ARG"/>
</dbReference>
<dbReference type="Proteomes" id="UP000518911">
    <property type="component" value="Unassembled WGS sequence"/>
</dbReference>
<dbReference type="PANTHER" id="PTHR10339">
    <property type="entry name" value="ADP-RIBOSYLTRANSFERASE"/>
    <property type="match status" value="1"/>
</dbReference>
<evidence type="ECO:0000256" key="6">
    <source>
        <dbReference type="ARBA" id="ARBA00022857"/>
    </source>
</evidence>
<organism evidence="11 12">
    <name type="scientific">Atlantisia rogersi</name>
    <name type="common">Inaccessible Island rail</name>
    <dbReference type="NCBI Taxonomy" id="2478892"/>
    <lineage>
        <taxon>Eukaryota</taxon>
        <taxon>Metazoa</taxon>
        <taxon>Chordata</taxon>
        <taxon>Craniata</taxon>
        <taxon>Vertebrata</taxon>
        <taxon>Euteleostomi</taxon>
        <taxon>Archelosauria</taxon>
        <taxon>Archosauria</taxon>
        <taxon>Dinosauria</taxon>
        <taxon>Saurischia</taxon>
        <taxon>Theropoda</taxon>
        <taxon>Coelurosauria</taxon>
        <taxon>Aves</taxon>
        <taxon>Neognathae</taxon>
        <taxon>Neoaves</taxon>
        <taxon>Gruiformes</taxon>
        <taxon>Rallidae</taxon>
        <taxon>Atlantisia</taxon>
    </lineage>
</organism>
<keyword evidence="3 10" id="KW-0808">Transferase</keyword>
<dbReference type="GO" id="GO:0016779">
    <property type="term" value="F:nucleotidyltransferase activity"/>
    <property type="evidence" value="ECO:0007669"/>
    <property type="project" value="UniProtKB-KW"/>
</dbReference>
<keyword evidence="5 10" id="KW-0732">Signal</keyword>
<evidence type="ECO:0000256" key="1">
    <source>
        <dbReference type="ARBA" id="ARBA00009558"/>
    </source>
</evidence>
<dbReference type="GO" id="GO:0106274">
    <property type="term" value="F:NAD+-protein-arginine ADP-ribosyltransferase activity"/>
    <property type="evidence" value="ECO:0007669"/>
    <property type="project" value="UniProtKB-EC"/>
</dbReference>
<evidence type="ECO:0000256" key="9">
    <source>
        <dbReference type="ARBA" id="ARBA00047597"/>
    </source>
</evidence>
<dbReference type="GO" id="GO:0046677">
    <property type="term" value="P:response to antibiotic"/>
    <property type="evidence" value="ECO:0007669"/>
    <property type="project" value="UniProtKB-ARBA"/>
</dbReference>
<dbReference type="PANTHER" id="PTHR10339:SF19">
    <property type="entry name" value="GPI-LINKED NAD(P)(+)--ARGININE ADP-RIBOSYLTRANSFERASE 1"/>
    <property type="match status" value="1"/>
</dbReference>
<dbReference type="SUPFAM" id="SSF56399">
    <property type="entry name" value="ADP-ribosylation"/>
    <property type="match status" value="1"/>
</dbReference>
<dbReference type="PRINTS" id="PR00970">
    <property type="entry name" value="RIBTRNSFRASE"/>
</dbReference>
<dbReference type="InterPro" id="IPR000768">
    <property type="entry name" value="ART"/>
</dbReference>
<dbReference type="Gene3D" id="3.90.176.10">
    <property type="entry name" value="Toxin ADP-ribosyltransferase, Chain A, domain 1"/>
    <property type="match status" value="1"/>
</dbReference>
<feature type="non-terminal residue" evidence="11">
    <location>
        <position position="262"/>
    </location>
</feature>
<keyword evidence="6 10" id="KW-0521">NADP</keyword>
<protein>
    <recommendedName>
        <fullName evidence="10">NAD(P)(+)--arginine ADP-ribosyltransferase</fullName>
        <ecNumber evidence="10">2.4.2.31</ecNumber>
    </recommendedName>
    <alternativeName>
        <fullName evidence="10">Mono(ADP-ribosyl)transferase</fullName>
    </alternativeName>
</protein>
<comment type="caution">
    <text evidence="11">The sequence shown here is derived from an EMBL/GenBank/DDBJ whole genome shotgun (WGS) entry which is preliminary data.</text>
</comment>